<evidence type="ECO:0000256" key="1">
    <source>
        <dbReference type="SAM" id="SignalP"/>
    </source>
</evidence>
<feature type="signal peptide" evidence="1">
    <location>
        <begin position="1"/>
        <end position="24"/>
    </location>
</feature>
<evidence type="ECO:0000313" key="4">
    <source>
        <dbReference type="Proteomes" id="UP000184020"/>
    </source>
</evidence>
<dbReference type="GO" id="GO:0046872">
    <property type="term" value="F:metal ion binding"/>
    <property type="evidence" value="ECO:0007669"/>
    <property type="project" value="InterPro"/>
</dbReference>
<feature type="chain" id="PRO_5013382104" evidence="1">
    <location>
        <begin position="25"/>
        <end position="165"/>
    </location>
</feature>
<dbReference type="PROSITE" id="PS50846">
    <property type="entry name" value="HMA_2"/>
    <property type="match status" value="1"/>
</dbReference>
<dbReference type="STRING" id="229205.SAMN05444372_10542"/>
<dbReference type="SUPFAM" id="SSF55008">
    <property type="entry name" value="HMA, heavy metal-associated domain"/>
    <property type="match status" value="1"/>
</dbReference>
<keyword evidence="1" id="KW-0732">Signal</keyword>
<reference evidence="4" key="1">
    <citation type="submission" date="2016-11" db="EMBL/GenBank/DDBJ databases">
        <authorList>
            <person name="Varghese N."/>
            <person name="Submissions S."/>
        </authorList>
    </citation>
    <scope>NUCLEOTIDE SEQUENCE [LARGE SCALE GENOMIC DNA]</scope>
    <source>
        <strain evidence="4">DSM 17659</strain>
    </source>
</reference>
<dbReference type="RefSeq" id="WP_073018326.1">
    <property type="nucleotide sequence ID" value="NZ_FQWF01000005.1"/>
</dbReference>
<feature type="domain" description="HMA" evidence="2">
    <location>
        <begin position="27"/>
        <end position="94"/>
    </location>
</feature>
<dbReference type="Proteomes" id="UP000184020">
    <property type="component" value="Unassembled WGS sequence"/>
</dbReference>
<dbReference type="OrthoDB" id="667084at2"/>
<proteinExistence type="predicted"/>
<dbReference type="CDD" id="cd00371">
    <property type="entry name" value="HMA"/>
    <property type="match status" value="1"/>
</dbReference>
<dbReference type="Gene3D" id="3.30.70.100">
    <property type="match status" value="1"/>
</dbReference>
<dbReference type="AlphaFoldDB" id="A0A1M5J4V6"/>
<evidence type="ECO:0000313" key="3">
    <source>
        <dbReference type="EMBL" id="SHG35604.1"/>
    </source>
</evidence>
<dbReference type="InterPro" id="IPR006121">
    <property type="entry name" value="HMA_dom"/>
</dbReference>
<dbReference type="EMBL" id="FQWF01000005">
    <property type="protein sequence ID" value="SHG35604.1"/>
    <property type="molecule type" value="Genomic_DNA"/>
</dbReference>
<organism evidence="3 4">
    <name type="scientific">Flavobacterium micromati</name>
    <dbReference type="NCBI Taxonomy" id="229205"/>
    <lineage>
        <taxon>Bacteria</taxon>
        <taxon>Pseudomonadati</taxon>
        <taxon>Bacteroidota</taxon>
        <taxon>Flavobacteriia</taxon>
        <taxon>Flavobacteriales</taxon>
        <taxon>Flavobacteriaceae</taxon>
        <taxon>Flavobacterium</taxon>
    </lineage>
</organism>
<protein>
    <submittedName>
        <fullName evidence="3">Copper chaperone CopZ</fullName>
    </submittedName>
</protein>
<name>A0A1M5J4V6_9FLAO</name>
<gene>
    <name evidence="3" type="ORF">SAMN05444372_10542</name>
</gene>
<dbReference type="InterPro" id="IPR036163">
    <property type="entry name" value="HMA_dom_sf"/>
</dbReference>
<keyword evidence="4" id="KW-1185">Reference proteome</keyword>
<sequence length="165" mass="18455">MKTLYKKSVLIVILITLFTTASNAQISKAEIRATGLTCSMCSNAINKQLKSMPEVKNVDIDLNTNTFVVSLSENNSLKPSVFKEKVENAGFFIGSLVLTTNSKTIKESSYIIVNGKENNSKEVQIQILDKGYVTDKEFKKLSKSYKNSLTYNNSNENDFHIQILN</sequence>
<dbReference type="Pfam" id="PF00403">
    <property type="entry name" value="HMA"/>
    <property type="match status" value="1"/>
</dbReference>
<accession>A0A1M5J4V6</accession>
<evidence type="ECO:0000259" key="2">
    <source>
        <dbReference type="PROSITE" id="PS50846"/>
    </source>
</evidence>